<dbReference type="OrthoDB" id="6405875at2759"/>
<accession>A0A8J5CEP2</accession>
<sequence length="216" mass="24529">MLECLAEFIQELEVVPPAGVLVEVNSILTFTDHIRTIARKAAWKLSCVWRVSHLFDSHGITTLYAAQVRSLIEYAPRTWSSCPSLYLSLLVKVQALARGLIRLKALPDQLLPPLQPLHQRRDVAGLCVVYKTHKQHVPQLAVLRQSWARPHGHTTRTAATRDHQLIVPSARTETSLRSFPPRYTIMWNCMVQQTQLHSTSSLQTFKSALNAWIKQP</sequence>
<dbReference type="Proteomes" id="UP000770661">
    <property type="component" value="Unassembled WGS sequence"/>
</dbReference>
<dbReference type="AlphaFoldDB" id="A0A8J5CEP2"/>
<proteinExistence type="predicted"/>
<comment type="caution">
    <text evidence="1">The sequence shown here is derived from an EMBL/GenBank/DDBJ whole genome shotgun (WGS) entry which is preliminary data.</text>
</comment>
<keyword evidence="2" id="KW-1185">Reference proteome</keyword>
<dbReference type="EMBL" id="JACEEZ010014143">
    <property type="protein sequence ID" value="KAG0719688.1"/>
    <property type="molecule type" value="Genomic_DNA"/>
</dbReference>
<name>A0A8J5CEP2_CHIOP</name>
<gene>
    <name evidence="1" type="ORF">GWK47_049993</name>
</gene>
<organism evidence="1 2">
    <name type="scientific">Chionoecetes opilio</name>
    <name type="common">Atlantic snow crab</name>
    <name type="synonym">Cancer opilio</name>
    <dbReference type="NCBI Taxonomy" id="41210"/>
    <lineage>
        <taxon>Eukaryota</taxon>
        <taxon>Metazoa</taxon>
        <taxon>Ecdysozoa</taxon>
        <taxon>Arthropoda</taxon>
        <taxon>Crustacea</taxon>
        <taxon>Multicrustacea</taxon>
        <taxon>Malacostraca</taxon>
        <taxon>Eumalacostraca</taxon>
        <taxon>Eucarida</taxon>
        <taxon>Decapoda</taxon>
        <taxon>Pleocyemata</taxon>
        <taxon>Brachyura</taxon>
        <taxon>Eubrachyura</taxon>
        <taxon>Majoidea</taxon>
        <taxon>Majidae</taxon>
        <taxon>Chionoecetes</taxon>
    </lineage>
</organism>
<evidence type="ECO:0000313" key="1">
    <source>
        <dbReference type="EMBL" id="KAG0719688.1"/>
    </source>
</evidence>
<reference evidence="1" key="1">
    <citation type="submission" date="2020-07" db="EMBL/GenBank/DDBJ databases">
        <title>The High-quality genome of the commercially important snow crab, Chionoecetes opilio.</title>
        <authorList>
            <person name="Jeong J.-H."/>
            <person name="Ryu S."/>
        </authorList>
    </citation>
    <scope>NUCLEOTIDE SEQUENCE</scope>
    <source>
        <strain evidence="1">MADBK_172401_WGS</strain>
        <tissue evidence="1">Digestive gland</tissue>
    </source>
</reference>
<protein>
    <submittedName>
        <fullName evidence="1">Uncharacterized protein</fullName>
    </submittedName>
</protein>
<evidence type="ECO:0000313" key="2">
    <source>
        <dbReference type="Proteomes" id="UP000770661"/>
    </source>
</evidence>